<dbReference type="SUPFAM" id="SSF54637">
    <property type="entry name" value="Thioesterase/thiol ester dehydrase-isomerase"/>
    <property type="match status" value="1"/>
</dbReference>
<dbReference type="Proteomes" id="UP000291301">
    <property type="component" value="Unassembled WGS sequence"/>
</dbReference>
<accession>A0A4R0PKP8</accession>
<protein>
    <submittedName>
        <fullName evidence="1">Thioesterase</fullName>
    </submittedName>
</protein>
<proteinExistence type="predicted"/>
<dbReference type="Gene3D" id="3.10.129.10">
    <property type="entry name" value="Hotdog Thioesterase"/>
    <property type="match status" value="1"/>
</dbReference>
<reference evidence="1 2" key="1">
    <citation type="journal article" date="2015" name="Antonie Van Leeuwenhoek">
        <title>Oricola cellulosilytica gen. nov., sp. nov., a cellulose-degrading bacterium of the family Phyllobacteriaceae isolated from surface seashore water, and emended descriptions of Mesorhizobium loti and Phyllobacterium myrsinacearum.</title>
        <authorList>
            <person name="Hameed A."/>
            <person name="Shahina M."/>
            <person name="Lai W.A."/>
            <person name="Lin S.Y."/>
            <person name="Young L.S."/>
            <person name="Liu Y.C."/>
            <person name="Hsu Y.H."/>
            <person name="Young C.C."/>
        </authorList>
    </citation>
    <scope>NUCLEOTIDE SEQUENCE [LARGE SCALE GENOMIC DNA]</scope>
    <source>
        <strain evidence="1 2">KCTC 52183</strain>
    </source>
</reference>
<dbReference type="AlphaFoldDB" id="A0A4R0PKP8"/>
<dbReference type="EMBL" id="SJST01000001">
    <property type="protein sequence ID" value="TCD16129.1"/>
    <property type="molecule type" value="Genomic_DNA"/>
</dbReference>
<gene>
    <name evidence="1" type="ORF">E0D97_01435</name>
</gene>
<dbReference type="PANTHER" id="PTHR12475:SF4">
    <property type="entry name" value="PROTEIN THEM6"/>
    <property type="match status" value="1"/>
</dbReference>
<sequence>MNLIFRLVWVAIASMWRPKLEMMDESRLSFRVLPNDLDINIHMNNGRYLTITDLGRVDLIMRAGLFPVLRRRKWYPVIGSMRVSYRRPLEPFQAYELVTRVLGWDEQWLYFEHRFEVGDRLMARVLMKGLFLHGREKVPTEELAAALGHDGVSPELDPAVVDALRQRETA</sequence>
<dbReference type="Pfam" id="PF13279">
    <property type="entry name" value="4HBT_2"/>
    <property type="match status" value="1"/>
</dbReference>
<dbReference type="RefSeq" id="WP_131564713.1">
    <property type="nucleotide sequence ID" value="NZ_JAINFK010000001.1"/>
</dbReference>
<dbReference type="OrthoDB" id="3727779at2"/>
<organism evidence="1 2">
    <name type="scientific">Oricola cellulosilytica</name>
    <dbReference type="NCBI Taxonomy" id="1429082"/>
    <lineage>
        <taxon>Bacteria</taxon>
        <taxon>Pseudomonadati</taxon>
        <taxon>Pseudomonadota</taxon>
        <taxon>Alphaproteobacteria</taxon>
        <taxon>Hyphomicrobiales</taxon>
        <taxon>Ahrensiaceae</taxon>
        <taxon>Oricola</taxon>
    </lineage>
</organism>
<name>A0A4R0PKP8_9HYPH</name>
<dbReference type="PANTHER" id="PTHR12475">
    <property type="match status" value="1"/>
</dbReference>
<evidence type="ECO:0000313" key="1">
    <source>
        <dbReference type="EMBL" id="TCD16129.1"/>
    </source>
</evidence>
<dbReference type="CDD" id="cd00586">
    <property type="entry name" value="4HBT"/>
    <property type="match status" value="1"/>
</dbReference>
<dbReference type="InterPro" id="IPR051490">
    <property type="entry name" value="THEM6_lcsJ_thioesterase"/>
</dbReference>
<dbReference type="InterPro" id="IPR029069">
    <property type="entry name" value="HotDog_dom_sf"/>
</dbReference>
<keyword evidence="2" id="KW-1185">Reference proteome</keyword>
<comment type="caution">
    <text evidence="1">The sequence shown here is derived from an EMBL/GenBank/DDBJ whole genome shotgun (WGS) entry which is preliminary data.</text>
</comment>
<evidence type="ECO:0000313" key="2">
    <source>
        <dbReference type="Proteomes" id="UP000291301"/>
    </source>
</evidence>